<comment type="caution">
    <text evidence="2">The sequence shown here is derived from an EMBL/GenBank/DDBJ whole genome shotgun (WGS) entry which is preliminary data.</text>
</comment>
<dbReference type="EMBL" id="BPLR01021129">
    <property type="protein sequence ID" value="GIX86295.1"/>
    <property type="molecule type" value="Genomic_DNA"/>
</dbReference>
<sequence length="67" mass="7416">MRRGSVTTGSARTRKRDRAVRQGPRKGPVPQSLGVRRRQEGPLQQGPVGDRQGQRQDGPRTGQAQEQ</sequence>
<evidence type="ECO:0000256" key="1">
    <source>
        <dbReference type="SAM" id="MobiDB-lite"/>
    </source>
</evidence>
<name>A0AAV4NPR4_CAEEX</name>
<feature type="compositionally biased region" description="Polar residues" evidence="1">
    <location>
        <begin position="1"/>
        <end position="11"/>
    </location>
</feature>
<accession>A0AAV4NPR4</accession>
<evidence type="ECO:0000313" key="2">
    <source>
        <dbReference type="EMBL" id="GIX86295.1"/>
    </source>
</evidence>
<reference evidence="2 3" key="1">
    <citation type="submission" date="2021-06" db="EMBL/GenBank/DDBJ databases">
        <title>Caerostris extrusa draft genome.</title>
        <authorList>
            <person name="Kono N."/>
            <person name="Arakawa K."/>
        </authorList>
    </citation>
    <scope>NUCLEOTIDE SEQUENCE [LARGE SCALE GENOMIC DNA]</scope>
</reference>
<feature type="non-terminal residue" evidence="2">
    <location>
        <position position="67"/>
    </location>
</feature>
<protein>
    <submittedName>
        <fullName evidence="2">Uncharacterized protein</fullName>
    </submittedName>
</protein>
<proteinExistence type="predicted"/>
<gene>
    <name evidence="2" type="ORF">CEXT_792431</name>
</gene>
<evidence type="ECO:0000313" key="3">
    <source>
        <dbReference type="Proteomes" id="UP001054945"/>
    </source>
</evidence>
<dbReference type="AlphaFoldDB" id="A0AAV4NPR4"/>
<keyword evidence="3" id="KW-1185">Reference proteome</keyword>
<organism evidence="2 3">
    <name type="scientific">Caerostris extrusa</name>
    <name type="common">Bark spider</name>
    <name type="synonym">Caerostris bankana</name>
    <dbReference type="NCBI Taxonomy" id="172846"/>
    <lineage>
        <taxon>Eukaryota</taxon>
        <taxon>Metazoa</taxon>
        <taxon>Ecdysozoa</taxon>
        <taxon>Arthropoda</taxon>
        <taxon>Chelicerata</taxon>
        <taxon>Arachnida</taxon>
        <taxon>Araneae</taxon>
        <taxon>Araneomorphae</taxon>
        <taxon>Entelegynae</taxon>
        <taxon>Araneoidea</taxon>
        <taxon>Araneidae</taxon>
        <taxon>Caerostris</taxon>
    </lineage>
</organism>
<feature type="region of interest" description="Disordered" evidence="1">
    <location>
        <begin position="1"/>
        <end position="67"/>
    </location>
</feature>
<dbReference type="Proteomes" id="UP001054945">
    <property type="component" value="Unassembled WGS sequence"/>
</dbReference>